<organism evidence="1 2">
    <name type="scientific">Microbacterium phage Teamocil</name>
    <dbReference type="NCBI Taxonomy" id="2656554"/>
    <lineage>
        <taxon>Viruses</taxon>
        <taxon>Duplodnaviria</taxon>
        <taxon>Heunggongvirae</taxon>
        <taxon>Uroviricota</taxon>
        <taxon>Caudoviricetes</taxon>
        <taxon>Hodgkinviridae</taxon>
        <taxon>Metamorphoovirus</taxon>
        <taxon>Metamorphoovirus teamocil</taxon>
    </lineage>
</organism>
<accession>A0A649VZS5</accession>
<dbReference type="KEGG" id="vg:80005785"/>
<sequence>MRTDPERAALADATGVYVRAQRPDDRWDSVDMAELDRESLIEFVKSRGPVTDWARDLVLLLLGHSRDGLDYSTAPTDAVRQASCGGTFWYRLDEHGGIHITAPQHFMEYMLSPDRIVPPDDLPVTS</sequence>
<evidence type="ECO:0000313" key="2">
    <source>
        <dbReference type="Proteomes" id="UP000424425"/>
    </source>
</evidence>
<evidence type="ECO:0000313" key="1">
    <source>
        <dbReference type="EMBL" id="QGJ97033.1"/>
    </source>
</evidence>
<gene>
    <name evidence="1" type="primary">85</name>
    <name evidence="1" type="ORF">PBI_TEAMOCIL_85</name>
</gene>
<reference evidence="1 2" key="1">
    <citation type="submission" date="2019-10" db="EMBL/GenBank/DDBJ databases">
        <authorList>
            <person name="Aull H.A."/>
            <person name="Lauer M.J."/>
            <person name="Garlena R.A."/>
            <person name="Russell D.A."/>
            <person name="Pope W.H."/>
            <person name="Jacobs-Sera D."/>
            <person name="Hatfull G.F."/>
        </authorList>
    </citation>
    <scope>NUCLEOTIDE SEQUENCE [LARGE SCALE GENOMIC DNA]</scope>
</reference>
<proteinExistence type="predicted"/>
<keyword evidence="2" id="KW-1185">Reference proteome</keyword>
<dbReference type="EMBL" id="MN586059">
    <property type="protein sequence ID" value="QGJ97033.1"/>
    <property type="molecule type" value="Genomic_DNA"/>
</dbReference>
<dbReference type="Proteomes" id="UP000424425">
    <property type="component" value="Segment"/>
</dbReference>
<dbReference type="RefSeq" id="YP_010752113.1">
    <property type="nucleotide sequence ID" value="NC_073376.1"/>
</dbReference>
<dbReference type="GeneID" id="80005785"/>
<name>A0A649VZS5_9CAUD</name>
<protein>
    <submittedName>
        <fullName evidence="1">Uncharacterized protein</fullName>
    </submittedName>
</protein>